<accession>A0ABV2QIW1</accession>
<dbReference type="Gene3D" id="1.10.3540.10">
    <property type="entry name" value="uncharacterized protein from magnetospirillum magneticum domain"/>
    <property type="match status" value="1"/>
</dbReference>
<dbReference type="InterPro" id="IPR023137">
    <property type="entry name" value="BrxA_sf"/>
</dbReference>
<evidence type="ECO:0000313" key="2">
    <source>
        <dbReference type="Proteomes" id="UP001549257"/>
    </source>
</evidence>
<proteinExistence type="predicted"/>
<dbReference type="Proteomes" id="UP001549257">
    <property type="component" value="Unassembled WGS sequence"/>
</dbReference>
<keyword evidence="2" id="KW-1185">Reference proteome</keyword>
<gene>
    <name evidence="1" type="ORF">ABIE21_000476</name>
</gene>
<dbReference type="InterPro" id="IPR014948">
    <property type="entry name" value="BrxA"/>
</dbReference>
<protein>
    <recommendedName>
        <fullName evidence="3">DUF1819 family protein</fullName>
    </recommendedName>
</protein>
<sequence length="207" mass="23663">MTNGHVTVERYALSFTSGALLSREAVIAAPLYLRERDWARVRELIRENNLLQSRTMSSGFRLAREVAQRLAVLTDHELEMLIEATATERGHLMWVAACRRYTFVGDFAEEVVRERFILLTPTLSYDDFDSFVRGKALWHSELAELKESTMQKIRSTLFQMLTEAGLLSERGDILQAVPSERVVDALNVSRPSDVRFLPMIVSERGTR</sequence>
<dbReference type="Pfam" id="PF08849">
    <property type="entry name" value="BrxA"/>
    <property type="match status" value="1"/>
</dbReference>
<name>A0ABV2QIW1_9MICO</name>
<comment type="caution">
    <text evidence="1">The sequence shown here is derived from an EMBL/GenBank/DDBJ whole genome shotgun (WGS) entry which is preliminary data.</text>
</comment>
<dbReference type="RefSeq" id="WP_354023186.1">
    <property type="nucleotide sequence ID" value="NZ_JBEPSJ010000001.1"/>
</dbReference>
<evidence type="ECO:0008006" key="3">
    <source>
        <dbReference type="Google" id="ProtNLM"/>
    </source>
</evidence>
<reference evidence="1 2" key="1">
    <citation type="submission" date="2024-06" db="EMBL/GenBank/DDBJ databases">
        <title>Sorghum-associated microbial communities from plants grown in Nebraska, USA.</title>
        <authorList>
            <person name="Schachtman D."/>
        </authorList>
    </citation>
    <scope>NUCLEOTIDE SEQUENCE [LARGE SCALE GENOMIC DNA]</scope>
    <source>
        <strain evidence="1 2">2857</strain>
    </source>
</reference>
<dbReference type="EMBL" id="JBEPSJ010000001">
    <property type="protein sequence ID" value="MET4580986.1"/>
    <property type="molecule type" value="Genomic_DNA"/>
</dbReference>
<evidence type="ECO:0000313" key="1">
    <source>
        <dbReference type="EMBL" id="MET4580986.1"/>
    </source>
</evidence>
<organism evidence="1 2">
    <name type="scientific">Conyzicola nivalis</name>
    <dbReference type="NCBI Taxonomy" id="1477021"/>
    <lineage>
        <taxon>Bacteria</taxon>
        <taxon>Bacillati</taxon>
        <taxon>Actinomycetota</taxon>
        <taxon>Actinomycetes</taxon>
        <taxon>Micrococcales</taxon>
        <taxon>Microbacteriaceae</taxon>
        <taxon>Conyzicola</taxon>
    </lineage>
</organism>